<accession>A0A564ZUB4</accession>
<proteinExistence type="predicted"/>
<name>A0A564ZUB4_PLAVI</name>
<dbReference type="EMBL" id="LT635620">
    <property type="protein sequence ID" value="VUZ95656.1"/>
    <property type="molecule type" value="Genomic_DNA"/>
</dbReference>
<evidence type="ECO:0000256" key="1">
    <source>
        <dbReference type="SAM" id="Phobius"/>
    </source>
</evidence>
<dbReference type="VEuPathDB" id="PlasmoDB:PVW1_020027200"/>
<reference evidence="3" key="1">
    <citation type="submission" date="2016-07" db="EMBL/GenBank/DDBJ databases">
        <authorList>
            <consortium name="Pathogen Informatics"/>
        </authorList>
    </citation>
    <scope>NUCLEOTIDE SEQUENCE [LARGE SCALE GENOMIC DNA]</scope>
</reference>
<evidence type="ECO:0000313" key="3">
    <source>
        <dbReference type="Proteomes" id="UP000220605"/>
    </source>
</evidence>
<keyword evidence="1" id="KW-0812">Transmembrane</keyword>
<organism evidence="2 3">
    <name type="scientific">Plasmodium vivax</name>
    <name type="common">malaria parasite P. vivax</name>
    <dbReference type="NCBI Taxonomy" id="5855"/>
    <lineage>
        <taxon>Eukaryota</taxon>
        <taxon>Sar</taxon>
        <taxon>Alveolata</taxon>
        <taxon>Apicomplexa</taxon>
        <taxon>Aconoidasida</taxon>
        <taxon>Haemosporida</taxon>
        <taxon>Plasmodiidae</taxon>
        <taxon>Plasmodium</taxon>
        <taxon>Plasmodium (Plasmodium)</taxon>
    </lineage>
</organism>
<sequence length="271" mass="31570">MTFYCKELNERENKKNEFEPKCGTEIFKTYYNEWDNVNDAYLDYIKGIKDPILRHISLYFVQYYIDGYYYYRYSQNSQKDGACDYLKRWLQERKDLFTYGEKCPTKMTLWKDKVEPLWEKLEKDYSIQNHGVNSWCNNKYPLFLQTEYPQGLTPFNCDERISQVSSSADAPPQPIAADCICPQTVNLVNVEQTDRPPAADRTKNLAVTSGFTAVGTLGTLFFLYRFTPMASWFRRPGMSNIGTGLYMDQGGADSFLRMPQGNGSNNLFYQP</sequence>
<dbReference type="OrthoDB" id="387997at2759"/>
<evidence type="ECO:0000313" key="2">
    <source>
        <dbReference type="EMBL" id="VUZ95656.1"/>
    </source>
</evidence>
<dbReference type="VEuPathDB" id="PlasmoDB:PVX_109790"/>
<protein>
    <submittedName>
        <fullName evidence="2">VIR protein</fullName>
    </submittedName>
</protein>
<dbReference type="VEuPathDB" id="PlasmoDB:PVP01_0900500"/>
<dbReference type="AlphaFoldDB" id="A0A564ZUB4"/>
<keyword evidence="1" id="KW-0472">Membrane</keyword>
<keyword evidence="1" id="KW-1133">Transmembrane helix</keyword>
<dbReference type="VEuPathDB" id="PlasmoDB:PVPAM_050007800"/>
<dbReference type="Proteomes" id="UP000220605">
    <property type="component" value="Chromosome 9"/>
</dbReference>
<feature type="transmembrane region" description="Helical" evidence="1">
    <location>
        <begin position="205"/>
        <end position="226"/>
    </location>
</feature>
<gene>
    <name evidence="2" type="ORF">PVP01_0900500</name>
</gene>